<keyword evidence="3" id="KW-0238">DNA-binding</keyword>
<keyword evidence="4" id="KW-0804">Transcription</keyword>
<feature type="domain" description="HTH araC/xylS-type" evidence="5">
    <location>
        <begin position="174"/>
        <end position="271"/>
    </location>
</feature>
<keyword evidence="7" id="KW-1185">Reference proteome</keyword>
<dbReference type="Pfam" id="PF12833">
    <property type="entry name" value="HTH_18"/>
    <property type="match status" value="1"/>
</dbReference>
<proteinExistence type="predicted"/>
<accession>A0A4R6SV16</accession>
<evidence type="ECO:0000256" key="1">
    <source>
        <dbReference type="ARBA" id="ARBA00022490"/>
    </source>
</evidence>
<dbReference type="SUPFAM" id="SSF51215">
    <property type="entry name" value="Regulatory protein AraC"/>
    <property type="match status" value="1"/>
</dbReference>
<dbReference type="EMBL" id="SNYC01000005">
    <property type="protein sequence ID" value="TDQ08886.1"/>
    <property type="molecule type" value="Genomic_DNA"/>
</dbReference>
<dbReference type="InterPro" id="IPR037923">
    <property type="entry name" value="HTH-like"/>
</dbReference>
<dbReference type="PROSITE" id="PS01124">
    <property type="entry name" value="HTH_ARAC_FAMILY_2"/>
    <property type="match status" value="1"/>
</dbReference>
<dbReference type="PANTHER" id="PTHR46796">
    <property type="entry name" value="HTH-TYPE TRANSCRIPTIONAL ACTIVATOR RHAS-RELATED"/>
    <property type="match status" value="1"/>
</dbReference>
<dbReference type="Gene3D" id="1.10.10.60">
    <property type="entry name" value="Homeodomain-like"/>
    <property type="match status" value="1"/>
</dbReference>
<dbReference type="GO" id="GO:0043565">
    <property type="term" value="F:sequence-specific DNA binding"/>
    <property type="evidence" value="ECO:0007669"/>
    <property type="project" value="InterPro"/>
</dbReference>
<dbReference type="Pfam" id="PF22200">
    <property type="entry name" value="ExsA_N"/>
    <property type="match status" value="1"/>
</dbReference>
<gene>
    <name evidence="6" type="ORF">ATK78_3407</name>
</gene>
<dbReference type="InterPro" id="IPR054015">
    <property type="entry name" value="ExsA-like_N"/>
</dbReference>
<evidence type="ECO:0000256" key="2">
    <source>
        <dbReference type="ARBA" id="ARBA00023015"/>
    </source>
</evidence>
<keyword evidence="2" id="KW-0805">Transcription regulation</keyword>
<evidence type="ECO:0000313" key="6">
    <source>
        <dbReference type="EMBL" id="TDQ08886.1"/>
    </source>
</evidence>
<protein>
    <submittedName>
        <fullName evidence="6">AraC family transcriptional regulator</fullName>
    </submittedName>
</protein>
<reference evidence="6 7" key="1">
    <citation type="submission" date="2019-03" db="EMBL/GenBank/DDBJ databases">
        <title>Genomic Encyclopedia of Archaeal and Bacterial Type Strains, Phase II (KMG-II): from individual species to whole genera.</title>
        <authorList>
            <person name="Goeker M."/>
        </authorList>
    </citation>
    <scope>NUCLEOTIDE SEQUENCE [LARGE SCALE GENOMIC DNA]</scope>
    <source>
        <strain evidence="6 7">DSM 19035</strain>
    </source>
</reference>
<comment type="caution">
    <text evidence="6">The sequence shown here is derived from an EMBL/GenBank/DDBJ whole genome shotgun (WGS) entry which is preliminary data.</text>
</comment>
<dbReference type="Proteomes" id="UP000295620">
    <property type="component" value="Unassembled WGS sequence"/>
</dbReference>
<name>A0A4R6SV16_9SPHI</name>
<dbReference type="GO" id="GO:0003700">
    <property type="term" value="F:DNA-binding transcription factor activity"/>
    <property type="evidence" value="ECO:0007669"/>
    <property type="project" value="InterPro"/>
</dbReference>
<dbReference type="InterPro" id="IPR018060">
    <property type="entry name" value="HTH_AraC"/>
</dbReference>
<evidence type="ECO:0000256" key="4">
    <source>
        <dbReference type="ARBA" id="ARBA00023163"/>
    </source>
</evidence>
<dbReference type="RefSeq" id="WP_133577226.1">
    <property type="nucleotide sequence ID" value="NZ_SNYC01000005.1"/>
</dbReference>
<keyword evidence="1" id="KW-0963">Cytoplasm</keyword>
<dbReference type="SMART" id="SM00342">
    <property type="entry name" value="HTH_ARAC"/>
    <property type="match status" value="1"/>
</dbReference>
<dbReference type="AlphaFoldDB" id="A0A4R6SV16"/>
<evidence type="ECO:0000259" key="5">
    <source>
        <dbReference type="PROSITE" id="PS01124"/>
    </source>
</evidence>
<dbReference type="InterPro" id="IPR009057">
    <property type="entry name" value="Homeodomain-like_sf"/>
</dbReference>
<dbReference type="InterPro" id="IPR050204">
    <property type="entry name" value="AraC_XylS_family_regulators"/>
</dbReference>
<dbReference type="SUPFAM" id="SSF46689">
    <property type="entry name" value="Homeodomain-like"/>
    <property type="match status" value="1"/>
</dbReference>
<dbReference type="PANTHER" id="PTHR46796:SF13">
    <property type="entry name" value="HTH-TYPE TRANSCRIPTIONAL ACTIVATOR RHAS"/>
    <property type="match status" value="1"/>
</dbReference>
<evidence type="ECO:0000313" key="7">
    <source>
        <dbReference type="Proteomes" id="UP000295620"/>
    </source>
</evidence>
<dbReference type="OrthoDB" id="4480133at2"/>
<evidence type="ECO:0000256" key="3">
    <source>
        <dbReference type="ARBA" id="ARBA00023125"/>
    </source>
</evidence>
<organism evidence="6 7">
    <name type="scientific">Pedobacter metabolipauper</name>
    <dbReference type="NCBI Taxonomy" id="425513"/>
    <lineage>
        <taxon>Bacteria</taxon>
        <taxon>Pseudomonadati</taxon>
        <taxon>Bacteroidota</taxon>
        <taxon>Sphingobacteriia</taxon>
        <taxon>Sphingobacteriales</taxon>
        <taxon>Sphingobacteriaceae</taxon>
        <taxon>Pedobacter</taxon>
    </lineage>
</organism>
<sequence length="271" mass="31357">MAHQLQYIHDDIKRSCFEDMFFKADVLFEDHLLVWLISGETKIVQADHTHVFGAGDTLLFPRHLLATVLNYPKDGLSHQSVTMHLRSGQLKDYYQKNGLSNHLAAVPAQPAFQIFGQHPLLKSCLASLVPYFELKEKLPQAIASLKIEEAIHIVRTIDPGIDQLLANFAEPGKIGIVDFMERNYMFNMSMEKFGYLTGRSLTTFKRDFKKAFQTTPQKWLTRKRLELAHYQIREKNRKPSEVYLETGFENLSHFGYAFKQRFGYAPTERVE</sequence>